<name>A0ABS7NL11_9RHOB</name>
<evidence type="ECO:0000313" key="2">
    <source>
        <dbReference type="Proteomes" id="UP000766629"/>
    </source>
</evidence>
<dbReference type="Proteomes" id="UP000766629">
    <property type="component" value="Unassembled WGS sequence"/>
</dbReference>
<accession>A0ABS7NL11</accession>
<comment type="caution">
    <text evidence="1">The sequence shown here is derived from an EMBL/GenBank/DDBJ whole genome shotgun (WGS) entry which is preliminary data.</text>
</comment>
<keyword evidence="2" id="KW-1185">Reference proteome</keyword>
<sequence>MVEDLALSLNAPEVKRKATAALRALISQVRVVPDAEAPGGHQLELIGELAGIMALASPEATKPPLFAEAWSETLVAGAGFGPCFIQAV</sequence>
<evidence type="ECO:0000313" key="1">
    <source>
        <dbReference type="EMBL" id="MBY6141889.1"/>
    </source>
</evidence>
<organism evidence="1 2">
    <name type="scientific">Leisingera daeponensis</name>
    <dbReference type="NCBI Taxonomy" id="405746"/>
    <lineage>
        <taxon>Bacteria</taxon>
        <taxon>Pseudomonadati</taxon>
        <taxon>Pseudomonadota</taxon>
        <taxon>Alphaproteobacteria</taxon>
        <taxon>Rhodobacterales</taxon>
        <taxon>Roseobacteraceae</taxon>
        <taxon>Leisingera</taxon>
    </lineage>
</organism>
<gene>
    <name evidence="1" type="ORF">KUV26_20835</name>
</gene>
<dbReference type="EMBL" id="JAHVJA010000015">
    <property type="protein sequence ID" value="MBY6141889.1"/>
    <property type="molecule type" value="Genomic_DNA"/>
</dbReference>
<reference evidence="1 2" key="1">
    <citation type="submission" date="2021-06" db="EMBL/GenBank/DDBJ databases">
        <title>50 bacteria genomes isolated from Dapeng, Shenzhen, China.</title>
        <authorList>
            <person name="Zheng W."/>
            <person name="Yu S."/>
            <person name="Huang Y."/>
        </authorList>
    </citation>
    <scope>NUCLEOTIDE SEQUENCE [LARGE SCALE GENOMIC DNA]</scope>
    <source>
        <strain evidence="1 2">DP1N14-2</strain>
    </source>
</reference>
<proteinExistence type="predicted"/>
<protein>
    <submittedName>
        <fullName evidence="1">Uncharacterized protein</fullName>
    </submittedName>
</protein>
<dbReference type="RefSeq" id="WP_222509837.1">
    <property type="nucleotide sequence ID" value="NZ_JAHVJA010000015.1"/>
</dbReference>